<keyword evidence="1" id="KW-0812">Transmembrane</keyword>
<dbReference type="AlphaFoldDB" id="A0AAE1Q230"/>
<gene>
    <name evidence="2" type="ORF">Pmani_011849</name>
</gene>
<evidence type="ECO:0000313" key="2">
    <source>
        <dbReference type="EMBL" id="KAK4317037.1"/>
    </source>
</evidence>
<name>A0AAE1Q230_9EUCA</name>
<reference evidence="2" key="1">
    <citation type="submission" date="2023-11" db="EMBL/GenBank/DDBJ databases">
        <title>Genome assemblies of two species of porcelain crab, Petrolisthes cinctipes and Petrolisthes manimaculis (Anomura: Porcellanidae).</title>
        <authorList>
            <person name="Angst P."/>
        </authorList>
    </citation>
    <scope>NUCLEOTIDE SEQUENCE</scope>
    <source>
        <strain evidence="2">PB745_02</strain>
        <tissue evidence="2">Gill</tissue>
    </source>
</reference>
<feature type="transmembrane region" description="Helical" evidence="1">
    <location>
        <begin position="36"/>
        <end position="55"/>
    </location>
</feature>
<proteinExistence type="predicted"/>
<evidence type="ECO:0000313" key="3">
    <source>
        <dbReference type="Proteomes" id="UP001292094"/>
    </source>
</evidence>
<accession>A0AAE1Q230</accession>
<evidence type="ECO:0000256" key="1">
    <source>
        <dbReference type="SAM" id="Phobius"/>
    </source>
</evidence>
<keyword evidence="1" id="KW-1133">Transmembrane helix</keyword>
<keyword evidence="3" id="KW-1185">Reference proteome</keyword>
<organism evidence="2 3">
    <name type="scientific">Petrolisthes manimaculis</name>
    <dbReference type="NCBI Taxonomy" id="1843537"/>
    <lineage>
        <taxon>Eukaryota</taxon>
        <taxon>Metazoa</taxon>
        <taxon>Ecdysozoa</taxon>
        <taxon>Arthropoda</taxon>
        <taxon>Crustacea</taxon>
        <taxon>Multicrustacea</taxon>
        <taxon>Malacostraca</taxon>
        <taxon>Eumalacostraca</taxon>
        <taxon>Eucarida</taxon>
        <taxon>Decapoda</taxon>
        <taxon>Pleocyemata</taxon>
        <taxon>Anomura</taxon>
        <taxon>Galatheoidea</taxon>
        <taxon>Porcellanidae</taxon>
        <taxon>Petrolisthes</taxon>
    </lineage>
</organism>
<dbReference type="PANTHER" id="PTHR38001">
    <property type="entry name" value="PROTEIN CEBPZOS"/>
    <property type="match status" value="1"/>
</dbReference>
<comment type="caution">
    <text evidence="2">The sequence shown here is derived from an EMBL/GenBank/DDBJ whole genome shotgun (WGS) entry which is preliminary data.</text>
</comment>
<dbReference type="InterPro" id="IPR037764">
    <property type="entry name" value="CEBPZOS"/>
</dbReference>
<dbReference type="EMBL" id="JAWZYT010000958">
    <property type="protein sequence ID" value="KAK4317037.1"/>
    <property type="molecule type" value="Genomic_DNA"/>
</dbReference>
<protein>
    <submittedName>
        <fullName evidence="2">Uncharacterized protein</fullName>
    </submittedName>
</protein>
<dbReference type="PANTHER" id="PTHR38001:SF1">
    <property type="entry name" value="PROTEIN CEBPZOS"/>
    <property type="match status" value="1"/>
</dbReference>
<keyword evidence="1" id="KW-0472">Membrane</keyword>
<dbReference type="Proteomes" id="UP001292094">
    <property type="component" value="Unassembled WGS sequence"/>
</dbReference>
<sequence>MTDFFRILGHQYCKVYGKIAMRKPPRPQTFNFIKKGAAVLLAVEVGIFGGIYYVYHRMNTDRDYRYYMSRNYSSALEVFYSVGEYFNTKDQTRRLDQRVWAAEYPDKSSEQATDRS</sequence>